<evidence type="ECO:0000313" key="3">
    <source>
        <dbReference type="Proteomes" id="UP000298493"/>
    </source>
</evidence>
<protein>
    <submittedName>
        <fullName evidence="2">Uncharacterized protein</fullName>
    </submittedName>
</protein>
<dbReference type="AlphaFoldDB" id="A0A4Z1NT03"/>
<feature type="region of interest" description="Disordered" evidence="1">
    <location>
        <begin position="85"/>
        <end position="106"/>
    </location>
</feature>
<sequence length="163" mass="17958">MNPDAQYLVQVGDGILLAEDKQNDEGIRSNHKGIRACGLLILLSVSVPYWTSSKMFQTMPSPTRNQPEKAQVMARIQSCRTIGGSTLSPSCLRRAPPPAMLAPGPQKSLIPRPYPLHEFRMGPSKILSRAFQPESIASSLLTSNPGSKAEFPSPWRRAFTWPD</sequence>
<name>A0A4Z1NT03_9PEZI</name>
<comment type="caution">
    <text evidence="2">The sequence shown here is derived from an EMBL/GenBank/DDBJ whole genome shotgun (WGS) entry which is preliminary data.</text>
</comment>
<evidence type="ECO:0000256" key="1">
    <source>
        <dbReference type="SAM" id="MobiDB-lite"/>
    </source>
</evidence>
<reference evidence="2 3" key="1">
    <citation type="submission" date="2019-04" db="EMBL/GenBank/DDBJ databases">
        <title>High contiguity whole genome sequence and gene annotation resource for two Venturia nashicola isolates.</title>
        <authorList>
            <person name="Prokchorchik M."/>
            <person name="Won K."/>
            <person name="Lee Y."/>
            <person name="Choi E.D."/>
            <person name="Segonzac C."/>
            <person name="Sohn K.H."/>
        </authorList>
    </citation>
    <scope>NUCLEOTIDE SEQUENCE [LARGE SCALE GENOMIC DNA]</scope>
    <source>
        <strain evidence="2 3">PRI2</strain>
    </source>
</reference>
<dbReference type="EMBL" id="SNSC02000013">
    <property type="protein sequence ID" value="TID18896.1"/>
    <property type="molecule type" value="Genomic_DNA"/>
</dbReference>
<organism evidence="2 3">
    <name type="scientific">Venturia nashicola</name>
    <dbReference type="NCBI Taxonomy" id="86259"/>
    <lineage>
        <taxon>Eukaryota</taxon>
        <taxon>Fungi</taxon>
        <taxon>Dikarya</taxon>
        <taxon>Ascomycota</taxon>
        <taxon>Pezizomycotina</taxon>
        <taxon>Dothideomycetes</taxon>
        <taxon>Pleosporomycetidae</taxon>
        <taxon>Venturiales</taxon>
        <taxon>Venturiaceae</taxon>
        <taxon>Venturia</taxon>
    </lineage>
</organism>
<keyword evidence="3" id="KW-1185">Reference proteome</keyword>
<gene>
    <name evidence="2" type="ORF">E6O75_ATG06017</name>
</gene>
<dbReference type="Proteomes" id="UP000298493">
    <property type="component" value="Unassembled WGS sequence"/>
</dbReference>
<accession>A0A4Z1NT03</accession>
<evidence type="ECO:0000313" key="2">
    <source>
        <dbReference type="EMBL" id="TID18896.1"/>
    </source>
</evidence>
<proteinExistence type="predicted"/>